<dbReference type="PANTHER" id="PTHR43557:SF2">
    <property type="entry name" value="RIESKE DOMAIN-CONTAINING PROTEIN-RELATED"/>
    <property type="match status" value="1"/>
</dbReference>
<evidence type="ECO:0000313" key="8">
    <source>
        <dbReference type="EMBL" id="NLS09250.1"/>
    </source>
</evidence>
<dbReference type="Gene3D" id="3.30.390.30">
    <property type="match status" value="1"/>
</dbReference>
<dbReference type="SUPFAM" id="SSF55424">
    <property type="entry name" value="FAD/NAD-linked reductases, dimerisation (C-terminal) domain"/>
    <property type="match status" value="1"/>
</dbReference>
<gene>
    <name evidence="8" type="ORF">HGQ17_04360</name>
</gene>
<evidence type="ECO:0000256" key="4">
    <source>
        <dbReference type="ARBA" id="ARBA00023002"/>
    </source>
</evidence>
<comment type="cofactor">
    <cofactor evidence="1">
        <name>FAD</name>
        <dbReference type="ChEBI" id="CHEBI:57692"/>
    </cofactor>
</comment>
<evidence type="ECO:0000256" key="3">
    <source>
        <dbReference type="ARBA" id="ARBA00022827"/>
    </source>
</evidence>
<keyword evidence="2" id="KW-0285">Flavoprotein</keyword>
<comment type="caution">
    <text evidence="8">The sequence shown here is derived from an EMBL/GenBank/DDBJ whole genome shotgun (WGS) entry which is preliminary data.</text>
</comment>
<feature type="compositionally biased region" description="Basic and acidic residues" evidence="5">
    <location>
        <begin position="399"/>
        <end position="412"/>
    </location>
</feature>
<dbReference type="PANTHER" id="PTHR43557">
    <property type="entry name" value="APOPTOSIS-INDUCING FACTOR 1"/>
    <property type="match status" value="1"/>
</dbReference>
<dbReference type="InterPro" id="IPR028202">
    <property type="entry name" value="Reductase_C"/>
</dbReference>
<dbReference type="GO" id="GO:0016651">
    <property type="term" value="F:oxidoreductase activity, acting on NAD(P)H"/>
    <property type="evidence" value="ECO:0007669"/>
    <property type="project" value="TreeGrafter"/>
</dbReference>
<dbReference type="Pfam" id="PF14759">
    <property type="entry name" value="Reductase_C"/>
    <property type="match status" value="1"/>
</dbReference>
<keyword evidence="4" id="KW-0560">Oxidoreductase</keyword>
<proteinExistence type="predicted"/>
<evidence type="ECO:0000256" key="2">
    <source>
        <dbReference type="ARBA" id="ARBA00022630"/>
    </source>
</evidence>
<evidence type="ECO:0000256" key="5">
    <source>
        <dbReference type="SAM" id="MobiDB-lite"/>
    </source>
</evidence>
<feature type="region of interest" description="Disordered" evidence="5">
    <location>
        <begin position="397"/>
        <end position="418"/>
    </location>
</feature>
<dbReference type="Gene3D" id="3.50.50.60">
    <property type="entry name" value="FAD/NAD(P)-binding domain"/>
    <property type="match status" value="2"/>
</dbReference>
<sequence length="418" mass="44272">MTQPLQPHEHVVIIGTGQAGVQMVDSLRQNGFTGPITVVGDEPHTPYQRPPLSKELAGSSSIVPLPLRPEGFFDQAETQALLGVEVTDLDPQAKELKLSDGGRLSYNRLVLATGARNRDLPIEGADLQGVHGLRTLDDAENLHTALSEAWRVVIVGAGFIGLEVAACANKLGKEVTVLEFADRPMARALTSSASHYVAAAHTETGINLKLGEGIASLQGQHGKVTTAVGSSGEQYPADLVLIGVGVVPNTELAENAGLKISNGIAVDTQLCTSDPHIYAVGDCTTFPNHFTGGPTRLESVQNATDQARYLGALLVQGNDDDAGYRELPWFWSNQGGVRIQIAGISAPGDEAVLRGDPETGKFSVLCFRDGALAAVESINAPKDHMAARKLLVGDTSSLSREELSDPETDLRKLAKSIR</sequence>
<keyword evidence="9" id="KW-1185">Reference proteome</keyword>
<feature type="domain" description="Reductase C-terminal" evidence="7">
    <location>
        <begin position="329"/>
        <end position="414"/>
    </location>
</feature>
<dbReference type="GO" id="GO:0005737">
    <property type="term" value="C:cytoplasm"/>
    <property type="evidence" value="ECO:0007669"/>
    <property type="project" value="TreeGrafter"/>
</dbReference>
<feature type="domain" description="FAD/NAD(P)-binding" evidence="6">
    <location>
        <begin position="10"/>
        <end position="307"/>
    </location>
</feature>
<evidence type="ECO:0000256" key="1">
    <source>
        <dbReference type="ARBA" id="ARBA00001974"/>
    </source>
</evidence>
<dbReference type="PRINTS" id="PR00411">
    <property type="entry name" value="PNDRDTASEI"/>
</dbReference>
<keyword evidence="3" id="KW-0274">FAD</keyword>
<evidence type="ECO:0000259" key="7">
    <source>
        <dbReference type="Pfam" id="PF14759"/>
    </source>
</evidence>
<dbReference type="InterPro" id="IPR050446">
    <property type="entry name" value="FAD-oxidoreductase/Apoptosis"/>
</dbReference>
<accession>A0A7X8YDA8</accession>
<protein>
    <submittedName>
        <fullName evidence="8">Oxidoreductase</fullName>
    </submittedName>
</protein>
<dbReference type="InterPro" id="IPR023753">
    <property type="entry name" value="FAD/NAD-binding_dom"/>
</dbReference>
<dbReference type="RefSeq" id="WP_168886731.1">
    <property type="nucleotide sequence ID" value="NZ_JABAHY010000002.1"/>
</dbReference>
<evidence type="ECO:0000313" key="9">
    <source>
        <dbReference type="Proteomes" id="UP000523139"/>
    </source>
</evidence>
<dbReference type="PRINTS" id="PR00368">
    <property type="entry name" value="FADPNR"/>
</dbReference>
<reference evidence="8 9" key="1">
    <citation type="submission" date="2020-04" db="EMBL/GenBank/DDBJ databases">
        <title>Nesterenkonia sp. nov., isolated from marine sediment.</title>
        <authorList>
            <person name="Zhang G."/>
        </authorList>
    </citation>
    <scope>NUCLEOTIDE SEQUENCE [LARGE SCALE GENOMIC DNA]</scope>
    <source>
        <strain evidence="8 9">MY13</strain>
    </source>
</reference>
<dbReference type="SUPFAM" id="SSF51905">
    <property type="entry name" value="FAD/NAD(P)-binding domain"/>
    <property type="match status" value="2"/>
</dbReference>
<organism evidence="8 9">
    <name type="scientific">Nesterenkonia sedimenti</name>
    <dbReference type="NCBI Taxonomy" id="1463632"/>
    <lineage>
        <taxon>Bacteria</taxon>
        <taxon>Bacillati</taxon>
        <taxon>Actinomycetota</taxon>
        <taxon>Actinomycetes</taxon>
        <taxon>Micrococcales</taxon>
        <taxon>Micrococcaceae</taxon>
        <taxon>Nesterenkonia</taxon>
    </lineage>
</organism>
<dbReference type="Pfam" id="PF07992">
    <property type="entry name" value="Pyr_redox_2"/>
    <property type="match status" value="1"/>
</dbReference>
<evidence type="ECO:0000259" key="6">
    <source>
        <dbReference type="Pfam" id="PF07992"/>
    </source>
</evidence>
<dbReference type="AlphaFoldDB" id="A0A7X8YDA8"/>
<name>A0A7X8YDA8_9MICC</name>
<dbReference type="Proteomes" id="UP000523139">
    <property type="component" value="Unassembled WGS sequence"/>
</dbReference>
<dbReference type="InterPro" id="IPR036188">
    <property type="entry name" value="FAD/NAD-bd_sf"/>
</dbReference>
<dbReference type="InterPro" id="IPR016156">
    <property type="entry name" value="FAD/NAD-linked_Rdtase_dimer_sf"/>
</dbReference>
<dbReference type="EMBL" id="JABAHY010000002">
    <property type="protein sequence ID" value="NLS09250.1"/>
    <property type="molecule type" value="Genomic_DNA"/>
</dbReference>